<comment type="function">
    <text evidence="6">Component of the NuA4 histone acetyltransferase complex which is involved in transcriptional activation of selected genes principally by acetylation of nucleosomal histone H4 and H2A. The NuA4 complex is also involved in DNA repair. Involved in gene silencing by neighboring heterochromatin, blockage of the silencing spreading along the chromosome, and required for cell cycle progression through G2/M.</text>
</comment>
<dbReference type="InterPro" id="IPR019542">
    <property type="entry name" value="Enhancer_polycomb-like_N"/>
</dbReference>
<evidence type="ECO:0000259" key="9">
    <source>
        <dbReference type="Pfam" id="PF10513"/>
    </source>
</evidence>
<keyword evidence="3 7" id="KW-0805">Transcription regulation</keyword>
<keyword evidence="11" id="KW-1185">Reference proteome</keyword>
<dbReference type="GO" id="GO:0006357">
    <property type="term" value="P:regulation of transcription by RNA polymerase II"/>
    <property type="evidence" value="ECO:0007669"/>
    <property type="project" value="InterPro"/>
</dbReference>
<sequence length="986" mass="108642">MARNQHAGPSTLRNRNRVTNKTRLKIIKESIDADPIVLDEDEEKARVVSTAGVDAEDANEHHLQAVLSAAATRHQSTTRSTRATEKDVAPAAFIPTPDSTGIVDNYEELYPPGRWKDPHEYLKSSDTVEESVSFALANGFIYYMDERDKEWLDKNNEEARGEGTSAQGALSGTSTRSGRSAKAKGKDPEITQPAVMSEDEFELVLSVFEKVTHEKTEFLHHGLEQGSPFPPFTDYQDTFASPLPSTVFAVFAAPSWIPQPPQLLRSARAVYPYWRERRMERAGHPIIPIVNLDETDTKNESYICFRRRESKAVRKTRAQQATYSDKMIRLQSELASAMDLAKGIVRREVAKRDFVVQTSSVWEKRFALVDLKRKFPSLGTKEDEELFQDRERVPKRIKTEASGRLPLKLRTRDPGEFGSPISAQPIMKPKERLTLIQNQVDQELASRKEKDHHWDDLLDNPYQPSPVPYSSRLFKVISSSPPSLPLESQDRERSREYRACRLRIGRGGRRLLDRRVLGTRPAPPQTTAKDSDDEKSSDYESSRKLAERWRFDDDDEPAVGIGGPEEHDRKLFDDYAVRYLPYHMALISELELTGFLTNQKIPLPGPDGHMEEYEPYRRFGSQPHLRRDYQGIQRNGASPMGTPGISTMRHPNGSTMAISSSGGNGNISQVKHMPPPPGMPQIRIASNGIIRPPGTPVVPPLPAQASPPHNSPPPVAANGHVSHELSNGTSSTSDQEMKLTVPVAVHANPQVQLDGIQLHPDSPVPPLPISSPMRPKSQTPTMTAIPNGFTIPSINNYPTHIANGSYVHHPGVRPNGISSQQIMKSAFASLSNGQLQTNGHTPMQNTPYLPANYSAQLHAARQMQWAAARSAQRPMDTNGLDGALAVNLTPPIAGVPARAPSTNGTRPTSLPRGLASPALAQAMVAVQGRASPANTHIARLSTHPLPSAHLLSPGLSTSQPHQSPPRPPLPSPSLHSQVVGGPGTGY</sequence>
<organism evidence="10 11">
    <name type="scientific">Hermanssonia centrifuga</name>
    <dbReference type="NCBI Taxonomy" id="98765"/>
    <lineage>
        <taxon>Eukaryota</taxon>
        <taxon>Fungi</taxon>
        <taxon>Dikarya</taxon>
        <taxon>Basidiomycota</taxon>
        <taxon>Agaricomycotina</taxon>
        <taxon>Agaricomycetes</taxon>
        <taxon>Polyporales</taxon>
        <taxon>Meruliaceae</taxon>
        <taxon>Hermanssonia</taxon>
    </lineage>
</organism>
<evidence type="ECO:0000256" key="4">
    <source>
        <dbReference type="ARBA" id="ARBA00023163"/>
    </source>
</evidence>
<feature type="region of interest" description="Disordered" evidence="8">
    <location>
        <begin position="513"/>
        <end position="565"/>
    </location>
</feature>
<feature type="compositionally biased region" description="Polar residues" evidence="8">
    <location>
        <begin position="164"/>
        <end position="178"/>
    </location>
</feature>
<comment type="similarity">
    <text evidence="2 7">Belongs to the enhancer of polycomb family.</text>
</comment>
<keyword evidence="4 7" id="KW-0804">Transcription</keyword>
<dbReference type="Proteomes" id="UP000309038">
    <property type="component" value="Unassembled WGS sequence"/>
</dbReference>
<keyword evidence="5 7" id="KW-0539">Nucleus</keyword>
<feature type="region of interest" description="Disordered" evidence="8">
    <location>
        <begin position="945"/>
        <end position="986"/>
    </location>
</feature>
<evidence type="ECO:0000313" key="10">
    <source>
        <dbReference type="EMBL" id="THH01278.1"/>
    </source>
</evidence>
<evidence type="ECO:0000256" key="6">
    <source>
        <dbReference type="ARBA" id="ARBA00025513"/>
    </source>
</evidence>
<dbReference type="PANTHER" id="PTHR14898">
    <property type="entry name" value="ENHANCER OF POLYCOMB"/>
    <property type="match status" value="1"/>
</dbReference>
<comment type="subcellular location">
    <subcellularLocation>
        <location evidence="1 7">Nucleus</location>
    </subcellularLocation>
</comment>
<accession>A0A4S4KTC6</accession>
<feature type="region of interest" description="Disordered" evidence="8">
    <location>
        <begin position="695"/>
        <end position="735"/>
    </location>
</feature>
<dbReference type="EMBL" id="SGPJ01000027">
    <property type="protein sequence ID" value="THH01278.1"/>
    <property type="molecule type" value="Genomic_DNA"/>
</dbReference>
<proteinExistence type="inferred from homology"/>
<evidence type="ECO:0000256" key="3">
    <source>
        <dbReference type="ARBA" id="ARBA00023015"/>
    </source>
</evidence>
<reference evidence="10 11" key="1">
    <citation type="submission" date="2019-02" db="EMBL/GenBank/DDBJ databases">
        <title>Genome sequencing of the rare red list fungi Phlebia centrifuga.</title>
        <authorList>
            <person name="Buettner E."/>
            <person name="Kellner H."/>
        </authorList>
    </citation>
    <scope>NUCLEOTIDE SEQUENCE [LARGE SCALE GENOMIC DNA]</scope>
    <source>
        <strain evidence="10 11">DSM 108282</strain>
    </source>
</reference>
<feature type="compositionally biased region" description="Polar residues" evidence="8">
    <location>
        <begin position="724"/>
        <end position="734"/>
    </location>
</feature>
<evidence type="ECO:0000256" key="8">
    <source>
        <dbReference type="SAM" id="MobiDB-lite"/>
    </source>
</evidence>
<evidence type="ECO:0000256" key="7">
    <source>
        <dbReference type="RuleBase" id="RU361124"/>
    </source>
</evidence>
<evidence type="ECO:0000256" key="2">
    <source>
        <dbReference type="ARBA" id="ARBA00008035"/>
    </source>
</evidence>
<gene>
    <name evidence="10" type="ORF">EW026_g1371</name>
</gene>
<feature type="compositionally biased region" description="Pro residues" evidence="8">
    <location>
        <begin position="962"/>
        <end position="971"/>
    </location>
</feature>
<protein>
    <recommendedName>
        <fullName evidence="7">Enhancer of polycomb-like protein</fullName>
    </recommendedName>
</protein>
<dbReference type="InterPro" id="IPR024943">
    <property type="entry name" value="Enhancer_polycomb"/>
</dbReference>
<dbReference type="GO" id="GO:0035267">
    <property type="term" value="C:NuA4 histone acetyltransferase complex"/>
    <property type="evidence" value="ECO:0007669"/>
    <property type="project" value="InterPro"/>
</dbReference>
<feature type="compositionally biased region" description="Basic and acidic residues" evidence="8">
    <location>
        <begin position="529"/>
        <end position="551"/>
    </location>
</feature>
<evidence type="ECO:0000256" key="5">
    <source>
        <dbReference type="ARBA" id="ARBA00023242"/>
    </source>
</evidence>
<comment type="caution">
    <text evidence="10">The sequence shown here is derived from an EMBL/GenBank/DDBJ whole genome shotgun (WGS) entry which is preliminary data.</text>
</comment>
<feature type="region of interest" description="Disordered" evidence="8">
    <location>
        <begin position="157"/>
        <end position="189"/>
    </location>
</feature>
<evidence type="ECO:0000256" key="1">
    <source>
        <dbReference type="ARBA" id="ARBA00004123"/>
    </source>
</evidence>
<feature type="domain" description="Enhancer of polycomb-like N-terminal" evidence="9">
    <location>
        <begin position="15"/>
        <end position="210"/>
    </location>
</feature>
<dbReference type="GO" id="GO:0005634">
    <property type="term" value="C:nucleus"/>
    <property type="evidence" value="ECO:0007669"/>
    <property type="project" value="UniProtKB-SubCell"/>
</dbReference>
<evidence type="ECO:0000313" key="11">
    <source>
        <dbReference type="Proteomes" id="UP000309038"/>
    </source>
</evidence>
<dbReference type="Pfam" id="PF10513">
    <property type="entry name" value="EPL1"/>
    <property type="match status" value="1"/>
</dbReference>
<name>A0A4S4KTC6_9APHY</name>
<dbReference type="AlphaFoldDB" id="A0A4S4KTC6"/>